<dbReference type="AlphaFoldDB" id="A0A0L1JFW6"/>
<dbReference type="InterPro" id="IPR047146">
    <property type="entry name" value="Cyt_P450_E_CYP52_fungi"/>
</dbReference>
<organism evidence="8 9">
    <name type="scientific">Aspergillus nomiae NRRL (strain ATCC 15546 / NRRL 13137 / CBS 260.88 / M93)</name>
    <dbReference type="NCBI Taxonomy" id="1509407"/>
    <lineage>
        <taxon>Eukaryota</taxon>
        <taxon>Fungi</taxon>
        <taxon>Dikarya</taxon>
        <taxon>Ascomycota</taxon>
        <taxon>Pezizomycotina</taxon>
        <taxon>Eurotiomycetes</taxon>
        <taxon>Eurotiomycetidae</taxon>
        <taxon>Eurotiales</taxon>
        <taxon>Aspergillaceae</taxon>
        <taxon>Aspergillus</taxon>
        <taxon>Aspergillus subgen. Circumdati</taxon>
    </lineage>
</organism>
<dbReference type="STRING" id="1509407.A0A0L1JFW6"/>
<reference evidence="8 9" key="1">
    <citation type="submission" date="2014-06" db="EMBL/GenBank/DDBJ databases">
        <title>The Genome of the Aflatoxigenic Filamentous Fungus Aspergillus nomius.</title>
        <authorList>
            <person name="Moore M.G."/>
            <person name="Shannon B.M."/>
            <person name="Brian M.M."/>
        </authorList>
    </citation>
    <scope>NUCLEOTIDE SEQUENCE [LARGE SCALE GENOMIC DNA]</scope>
    <source>
        <strain evidence="8 9">NRRL 13137</strain>
    </source>
</reference>
<name>A0A0L1JFW6_ASPN3</name>
<evidence type="ECO:0000256" key="1">
    <source>
        <dbReference type="ARBA" id="ARBA00001971"/>
    </source>
</evidence>
<dbReference type="InterPro" id="IPR017972">
    <property type="entry name" value="Cyt_P450_CS"/>
</dbReference>
<evidence type="ECO:0000256" key="6">
    <source>
        <dbReference type="ARBA" id="ARBA00023033"/>
    </source>
</evidence>
<keyword evidence="7" id="KW-0349">Heme</keyword>
<keyword evidence="4 7" id="KW-0560">Oxidoreductase</keyword>
<dbReference type="SUPFAM" id="SSF48264">
    <property type="entry name" value="Cytochrome P450"/>
    <property type="match status" value="1"/>
</dbReference>
<dbReference type="Gene3D" id="1.10.630.10">
    <property type="entry name" value="Cytochrome P450"/>
    <property type="match status" value="1"/>
</dbReference>
<protein>
    <submittedName>
        <fullName evidence="8">Putative cytochrome P450 alkane hydroxylase</fullName>
    </submittedName>
</protein>
<comment type="caution">
    <text evidence="8">The sequence shown here is derived from an EMBL/GenBank/DDBJ whole genome shotgun (WGS) entry which is preliminary data.</text>
</comment>
<accession>A0A0L1JFW6</accession>
<keyword evidence="3 7" id="KW-0479">Metal-binding</keyword>
<evidence type="ECO:0000256" key="2">
    <source>
        <dbReference type="ARBA" id="ARBA00010617"/>
    </source>
</evidence>
<keyword evidence="9" id="KW-1185">Reference proteome</keyword>
<dbReference type="PANTHER" id="PTHR24287:SF5">
    <property type="entry name" value="P450, PUTATIVE (EUROFUNG)-RELATED"/>
    <property type="match status" value="1"/>
</dbReference>
<evidence type="ECO:0000313" key="9">
    <source>
        <dbReference type="Proteomes" id="UP000037505"/>
    </source>
</evidence>
<dbReference type="GO" id="GO:0005506">
    <property type="term" value="F:iron ion binding"/>
    <property type="evidence" value="ECO:0007669"/>
    <property type="project" value="InterPro"/>
</dbReference>
<dbReference type="GO" id="GO:0020037">
    <property type="term" value="F:heme binding"/>
    <property type="evidence" value="ECO:0007669"/>
    <property type="project" value="InterPro"/>
</dbReference>
<evidence type="ECO:0000256" key="5">
    <source>
        <dbReference type="ARBA" id="ARBA00023004"/>
    </source>
</evidence>
<gene>
    <name evidence="8" type="ORF">ANOM_001294</name>
</gene>
<dbReference type="PROSITE" id="PS00086">
    <property type="entry name" value="CYTOCHROME_P450"/>
    <property type="match status" value="1"/>
</dbReference>
<dbReference type="Pfam" id="PF00067">
    <property type="entry name" value="p450"/>
    <property type="match status" value="1"/>
</dbReference>
<dbReference type="PANTHER" id="PTHR24287">
    <property type="entry name" value="P450, PUTATIVE (EUROFUNG)-RELATED"/>
    <property type="match status" value="1"/>
</dbReference>
<comment type="cofactor">
    <cofactor evidence="1">
        <name>heme</name>
        <dbReference type="ChEBI" id="CHEBI:30413"/>
    </cofactor>
</comment>
<proteinExistence type="inferred from homology"/>
<evidence type="ECO:0000256" key="3">
    <source>
        <dbReference type="ARBA" id="ARBA00022723"/>
    </source>
</evidence>
<dbReference type="InterPro" id="IPR001128">
    <property type="entry name" value="Cyt_P450"/>
</dbReference>
<dbReference type="Proteomes" id="UP000037505">
    <property type="component" value="Unassembled WGS sequence"/>
</dbReference>
<evidence type="ECO:0000256" key="4">
    <source>
        <dbReference type="ARBA" id="ARBA00023002"/>
    </source>
</evidence>
<comment type="similarity">
    <text evidence="2 7">Belongs to the cytochrome P450 family.</text>
</comment>
<evidence type="ECO:0000313" key="8">
    <source>
        <dbReference type="EMBL" id="KNG90592.1"/>
    </source>
</evidence>
<dbReference type="InterPro" id="IPR036396">
    <property type="entry name" value="Cyt_P450_sf"/>
</dbReference>
<dbReference type="EMBL" id="JNOM01000011">
    <property type="protein sequence ID" value="KNG90592.1"/>
    <property type="molecule type" value="Genomic_DNA"/>
</dbReference>
<keyword evidence="6 7" id="KW-0503">Monooxygenase</keyword>
<dbReference type="GO" id="GO:0016705">
    <property type="term" value="F:oxidoreductase activity, acting on paired donors, with incorporation or reduction of molecular oxygen"/>
    <property type="evidence" value="ECO:0007669"/>
    <property type="project" value="InterPro"/>
</dbReference>
<dbReference type="GeneID" id="26803098"/>
<sequence>MSFEKPSVCTLQVSLSTWSPKQVRQQKIRGLLSNPAGFNFREALRNTTLPRGGGADGREPVAVKKGQVVVFSSFGLQRRPEYVGPDANYWRPERWEHWTPPEGSYIPWGTGPRTCLGKAFGQFQVAYTLVRLFQEFDSVAEVNHGKNTEQRIRLEVLAKPAMTISCRFNRGDQFR</sequence>
<dbReference type="RefSeq" id="XP_015411515.1">
    <property type="nucleotide sequence ID" value="XM_015546551.1"/>
</dbReference>
<evidence type="ECO:0000256" key="7">
    <source>
        <dbReference type="RuleBase" id="RU000461"/>
    </source>
</evidence>
<keyword evidence="5 7" id="KW-0408">Iron</keyword>
<dbReference type="GO" id="GO:0004497">
    <property type="term" value="F:monooxygenase activity"/>
    <property type="evidence" value="ECO:0007669"/>
    <property type="project" value="UniProtKB-KW"/>
</dbReference>